<evidence type="ECO:0000256" key="1">
    <source>
        <dbReference type="SAM" id="SignalP"/>
    </source>
</evidence>
<accession>A0A9W9YHE4</accession>
<name>A0A9W9YHE4_9CNID</name>
<feature type="signal peptide" evidence="1">
    <location>
        <begin position="1"/>
        <end position="22"/>
    </location>
</feature>
<reference evidence="2" key="1">
    <citation type="submission" date="2023-01" db="EMBL/GenBank/DDBJ databases">
        <title>Genome assembly of the deep-sea coral Lophelia pertusa.</title>
        <authorList>
            <person name="Herrera S."/>
            <person name="Cordes E."/>
        </authorList>
    </citation>
    <scope>NUCLEOTIDE SEQUENCE</scope>
    <source>
        <strain evidence="2">USNM1676648</strain>
        <tissue evidence="2">Polyp</tissue>
    </source>
</reference>
<keyword evidence="1" id="KW-0732">Signal</keyword>
<keyword evidence="3" id="KW-1185">Reference proteome</keyword>
<organism evidence="2 3">
    <name type="scientific">Desmophyllum pertusum</name>
    <dbReference type="NCBI Taxonomy" id="174260"/>
    <lineage>
        <taxon>Eukaryota</taxon>
        <taxon>Metazoa</taxon>
        <taxon>Cnidaria</taxon>
        <taxon>Anthozoa</taxon>
        <taxon>Hexacorallia</taxon>
        <taxon>Scleractinia</taxon>
        <taxon>Caryophylliina</taxon>
        <taxon>Caryophylliidae</taxon>
        <taxon>Desmophyllum</taxon>
    </lineage>
</organism>
<evidence type="ECO:0000313" key="2">
    <source>
        <dbReference type="EMBL" id="KAJ7337081.1"/>
    </source>
</evidence>
<proteinExistence type="predicted"/>
<evidence type="ECO:0000313" key="3">
    <source>
        <dbReference type="Proteomes" id="UP001163046"/>
    </source>
</evidence>
<feature type="chain" id="PRO_5040783228" evidence="1">
    <location>
        <begin position="23"/>
        <end position="242"/>
    </location>
</feature>
<gene>
    <name evidence="2" type="ORF">OS493_009933</name>
</gene>
<dbReference type="OrthoDB" id="10329607at2759"/>
<dbReference type="EMBL" id="MU827781">
    <property type="protein sequence ID" value="KAJ7337081.1"/>
    <property type="molecule type" value="Genomic_DNA"/>
</dbReference>
<dbReference type="Proteomes" id="UP001163046">
    <property type="component" value="Unassembled WGS sequence"/>
</dbReference>
<sequence length="242" mass="27405">MNLISAYLVIAVVLFSTSWVQSSPCSAYRELAAQEAMKKCNIKIKRCYLLHQDVVPEKLYCKGMMALLKCAYRERKDLGCRSAAFDRWMFVVLQYVAMGMPKWLGICTAYAKENEKQKVDELIAKVENNAKFAGKGITNINPGQDEIECACEIHRTCLKIMVKGSAEGKINLCKDVEEFLKCYQDEIGRPRQCVVPYISKKFNQIIQVASGGSEGLITEYEQNPQQFCFADDSEPESEDCLE</sequence>
<dbReference type="AlphaFoldDB" id="A0A9W9YHE4"/>
<comment type="caution">
    <text evidence="2">The sequence shown here is derived from an EMBL/GenBank/DDBJ whole genome shotgun (WGS) entry which is preliminary data.</text>
</comment>
<protein>
    <submittedName>
        <fullName evidence="2">Uncharacterized protein</fullName>
    </submittedName>
</protein>